<sequence>MSSCRVSPPNSLFAPLLFEVLIITPLKSEFDGSLECRCMNTCAQGDDSYDSPCERTTAEEVNASVVVFAERSSPERPFVRPPNATAKQLIEIHRNYRRGVSQEWPVFLPPNMDEDLQNLEHPDPAKRPRYLPLAPPYHLLPNTSFFRKTSIKPPPSYITDGLPPLKRIINRYLASILVDHVKLEEQLRLFIEERKKHEEIEQRKLREEMEENEDVENKFEKPKYDDFSTDNGWKIRRKPRIVVQHLHYGGQLIHYIQNACDSPPAVPGYFTTVPLIPGNVRITREFSGTALAEYHQQRTAHGFIYIPVTTTIAESYTEQGPSQSNLSPLSPKTAVQTDQNEQIGRRSDSEDEIVNCEGTAPPGFSVITTERYTSISFTANTMSMQFAERCVSLSRSPQSG</sequence>
<organism evidence="3 4">
    <name type="scientific">Ancylostoma ceylanicum</name>
    <dbReference type="NCBI Taxonomy" id="53326"/>
    <lineage>
        <taxon>Eukaryota</taxon>
        <taxon>Metazoa</taxon>
        <taxon>Ecdysozoa</taxon>
        <taxon>Nematoda</taxon>
        <taxon>Chromadorea</taxon>
        <taxon>Rhabditida</taxon>
        <taxon>Rhabditina</taxon>
        <taxon>Rhabditomorpha</taxon>
        <taxon>Strongyloidea</taxon>
        <taxon>Ancylostomatidae</taxon>
        <taxon>Ancylostomatinae</taxon>
        <taxon>Ancylostoma</taxon>
    </lineage>
</organism>
<dbReference type="OrthoDB" id="5844403at2759"/>
<comment type="caution">
    <text evidence="3">The sequence shown here is derived from an EMBL/GenBank/DDBJ whole genome shotgun (WGS) entry which is preliminary data.</text>
</comment>
<dbReference type="STRING" id="53326.A0A016WBN5"/>
<feature type="coiled-coil region" evidence="1">
    <location>
        <begin position="180"/>
        <end position="218"/>
    </location>
</feature>
<evidence type="ECO:0000313" key="4">
    <source>
        <dbReference type="Proteomes" id="UP000024635"/>
    </source>
</evidence>
<evidence type="ECO:0000313" key="3">
    <source>
        <dbReference type="EMBL" id="EYC36702.1"/>
    </source>
</evidence>
<name>A0A016WBN5_9BILA</name>
<reference evidence="4" key="1">
    <citation type="journal article" date="2015" name="Nat. Genet.">
        <title>The genome and transcriptome of the zoonotic hookworm Ancylostoma ceylanicum identify infection-specific gene families.</title>
        <authorList>
            <person name="Schwarz E.M."/>
            <person name="Hu Y."/>
            <person name="Antoshechkin I."/>
            <person name="Miller M.M."/>
            <person name="Sternberg P.W."/>
            <person name="Aroian R.V."/>
        </authorList>
    </citation>
    <scope>NUCLEOTIDE SEQUENCE</scope>
    <source>
        <strain evidence="4">HY135</strain>
    </source>
</reference>
<proteinExistence type="predicted"/>
<evidence type="ECO:0000256" key="2">
    <source>
        <dbReference type="SAM" id="MobiDB-lite"/>
    </source>
</evidence>
<feature type="compositionally biased region" description="Polar residues" evidence="2">
    <location>
        <begin position="316"/>
        <end position="342"/>
    </location>
</feature>
<feature type="region of interest" description="Disordered" evidence="2">
    <location>
        <begin position="316"/>
        <end position="350"/>
    </location>
</feature>
<dbReference type="AlphaFoldDB" id="A0A016WBN5"/>
<evidence type="ECO:0000256" key="1">
    <source>
        <dbReference type="SAM" id="Coils"/>
    </source>
</evidence>
<keyword evidence="4" id="KW-1185">Reference proteome</keyword>
<dbReference type="Proteomes" id="UP000024635">
    <property type="component" value="Unassembled WGS sequence"/>
</dbReference>
<keyword evidence="1" id="KW-0175">Coiled coil</keyword>
<accession>A0A016WBN5</accession>
<dbReference type="EMBL" id="JARK01000465">
    <property type="protein sequence ID" value="EYC36702.1"/>
    <property type="molecule type" value="Genomic_DNA"/>
</dbReference>
<gene>
    <name evidence="3" type="primary">Acey_s0865.g2757</name>
    <name evidence="3" type="ORF">Y032_0865g2757</name>
</gene>
<protein>
    <submittedName>
        <fullName evidence="3">Uncharacterized protein</fullName>
    </submittedName>
</protein>